<feature type="compositionally biased region" description="Polar residues" evidence="1">
    <location>
        <begin position="27"/>
        <end position="38"/>
    </location>
</feature>
<keyword evidence="3" id="KW-1185">Reference proteome</keyword>
<feature type="compositionally biased region" description="Polar residues" evidence="1">
    <location>
        <begin position="502"/>
        <end position="515"/>
    </location>
</feature>
<dbReference type="AlphaFoldDB" id="A0AAW1T4F2"/>
<feature type="compositionally biased region" description="Polar residues" evidence="1">
    <location>
        <begin position="945"/>
        <end position="957"/>
    </location>
</feature>
<feature type="compositionally biased region" description="Low complexity" evidence="1">
    <location>
        <begin position="7"/>
        <end position="21"/>
    </location>
</feature>
<evidence type="ECO:0000313" key="2">
    <source>
        <dbReference type="EMBL" id="KAK9863399.1"/>
    </source>
</evidence>
<protein>
    <submittedName>
        <fullName evidence="2">Uncharacterized protein</fullName>
    </submittedName>
</protein>
<feature type="compositionally biased region" description="Basic and acidic residues" evidence="1">
    <location>
        <begin position="609"/>
        <end position="626"/>
    </location>
</feature>
<gene>
    <name evidence="2" type="ORF">WJX84_006081</name>
</gene>
<evidence type="ECO:0000256" key="1">
    <source>
        <dbReference type="SAM" id="MobiDB-lite"/>
    </source>
</evidence>
<accession>A0AAW1T4F2</accession>
<feature type="region of interest" description="Disordered" evidence="1">
    <location>
        <begin position="552"/>
        <end position="638"/>
    </location>
</feature>
<feature type="region of interest" description="Disordered" evidence="1">
    <location>
        <begin position="651"/>
        <end position="765"/>
    </location>
</feature>
<feature type="compositionally biased region" description="Polar residues" evidence="1">
    <location>
        <begin position="60"/>
        <end position="81"/>
    </location>
</feature>
<organism evidence="2 3">
    <name type="scientific">Apatococcus fuscideae</name>
    <dbReference type="NCBI Taxonomy" id="2026836"/>
    <lineage>
        <taxon>Eukaryota</taxon>
        <taxon>Viridiplantae</taxon>
        <taxon>Chlorophyta</taxon>
        <taxon>core chlorophytes</taxon>
        <taxon>Trebouxiophyceae</taxon>
        <taxon>Chlorellales</taxon>
        <taxon>Chlorellaceae</taxon>
        <taxon>Apatococcus</taxon>
    </lineage>
</organism>
<dbReference type="Proteomes" id="UP001485043">
    <property type="component" value="Unassembled WGS sequence"/>
</dbReference>
<proteinExistence type="predicted"/>
<feature type="region of interest" description="Disordered" evidence="1">
    <location>
        <begin position="417"/>
        <end position="535"/>
    </location>
</feature>
<feature type="compositionally biased region" description="Polar residues" evidence="1">
    <location>
        <begin position="1017"/>
        <end position="1029"/>
    </location>
</feature>
<dbReference type="EMBL" id="JALJOV010000476">
    <property type="protein sequence ID" value="KAK9863399.1"/>
    <property type="molecule type" value="Genomic_DNA"/>
</dbReference>
<feature type="compositionally biased region" description="Polar residues" evidence="1">
    <location>
        <begin position="417"/>
        <end position="431"/>
    </location>
</feature>
<feature type="region of interest" description="Disordered" evidence="1">
    <location>
        <begin position="989"/>
        <end position="1103"/>
    </location>
</feature>
<feature type="compositionally biased region" description="Basic and acidic residues" evidence="1">
    <location>
        <begin position="432"/>
        <end position="450"/>
    </location>
</feature>
<feature type="region of interest" description="Disordered" evidence="1">
    <location>
        <begin position="930"/>
        <end position="957"/>
    </location>
</feature>
<feature type="region of interest" description="Disordered" evidence="1">
    <location>
        <begin position="209"/>
        <end position="232"/>
    </location>
</feature>
<comment type="caution">
    <text evidence="2">The sequence shown here is derived from an EMBL/GenBank/DDBJ whole genome shotgun (WGS) entry which is preliminary data.</text>
</comment>
<name>A0AAW1T4F2_9CHLO</name>
<feature type="region of interest" description="Disordered" evidence="1">
    <location>
        <begin position="141"/>
        <end position="164"/>
    </location>
</feature>
<feature type="region of interest" description="Disordered" evidence="1">
    <location>
        <begin position="343"/>
        <end position="380"/>
    </location>
</feature>
<evidence type="ECO:0000313" key="3">
    <source>
        <dbReference type="Proteomes" id="UP001485043"/>
    </source>
</evidence>
<reference evidence="2 3" key="1">
    <citation type="journal article" date="2024" name="Nat. Commun.">
        <title>Phylogenomics reveals the evolutionary origins of lichenization in chlorophyte algae.</title>
        <authorList>
            <person name="Puginier C."/>
            <person name="Libourel C."/>
            <person name="Otte J."/>
            <person name="Skaloud P."/>
            <person name="Haon M."/>
            <person name="Grisel S."/>
            <person name="Petersen M."/>
            <person name="Berrin J.G."/>
            <person name="Delaux P.M."/>
            <person name="Dal Grande F."/>
            <person name="Keller J."/>
        </authorList>
    </citation>
    <scope>NUCLEOTIDE SEQUENCE [LARGE SCALE GENOMIC DNA]</scope>
    <source>
        <strain evidence="2 3">SAG 2523</strain>
    </source>
</reference>
<feature type="compositionally biased region" description="Low complexity" evidence="1">
    <location>
        <begin position="742"/>
        <end position="752"/>
    </location>
</feature>
<feature type="region of interest" description="Disordered" evidence="1">
    <location>
        <begin position="1"/>
        <end position="101"/>
    </location>
</feature>
<sequence length="1208" mass="125822">MMRTHASSLLLSDSSGDESSGTWGPRSGSSANILSSAPTFGISPQVVSPERRLWRPQWLDTPTRSSGSSAGGTNPLTSQVGISPREAHQTTSPPGLNARERRLTFSRSISGGVTDLGSTMGKPIVVAEAQQRSRAPLIGGTSLQRSASGSHPRLGGQLDAASTSTHHPVQNSLSALIAPQAVSPANRVQAMAQAFTQLSARPSRFEHMVRSPDSVPNRRWGPTADPSQQSEMLDRDRRSVWGALAAEVALRAASRGCHAAVDAPAAAPPAPPNGISPRRAAAWGGIAAEVASRAVLRNARATGAAQDPQSNPLLRLEMSLGGPSAHAALHPAALGESLRNAPAQALPGGIGHGPAKQGSQMGGPGFVQVSPGNAAGSSGEGRAMVVMHGVISPAEASEPPYLPTGLLSEKASSAQMLSARSSFSDQLSQDGGTEKHGPSSHDWELSDHSPIDGTSHKGGYSSPADALPVASPEYHRAMPGQPTAFQDMHGAEEEPRGMSPEAQPSQDGLDRTSQGLPRMVAGPAETSDGPASSRITLVGSIGDAGQEQGWYLGQAVRSPSRRVRPRSTSTSGVARISPAGTSARTESVRGLFPKQPGASAGIVSPPQRRNADMRRAERRTARHEACNPEEPSLPSSLRQGRDAELGHLSVAHETDDTSSSPDSSPGPRWLQQPGHLPSSCSEEDTSDGKSAIWHIDDSSSSASNEVAGGLLSTIDEVDSDVQDDGRISKPSGDVTPATHRPGAASAGRSEAAATRKGPGAGATAPLAAWLRPGRRRSGHDQSSNFWAKAGQGPAFLPAAAQKTSAVPCDGTLMLDQDSTSPEEATAMPLAIQGTLVRAPYEVAEVVKDNSGPQDSLAPAPATTNRALLTATHWLPRVGEGIFAAHGHPPEAHFRLPMAPEEVHSAAEDPERFFGSPRTVSSMSRKLRLVDQKEAHVESPAPSVPRSRSISPGQASSMPSQILAVTRLPSTTHQGGQPDHWEVDMPEVQVHTPTGSSSDESRTTLDPLTDDLSGYGSGTNEGASTIQPLSLHQHGSPLQGFAGGHSRSPFMLSTLPDSTGLQNDGLDSGDEATTDDGGSMLHSEMGHSSLTHAPPSIPTPVRPGRSRTLHRVLFSSPPLGSLRATFSAKPAAAPCPEVLAAGDMGEPSRASPLRAPPPAAVLLEQDPASVPRTQQGNRACASDVSGKWARRAHRFLQFLSDMYCVDPAR</sequence>